<dbReference type="OrthoDB" id="10358402at2759"/>
<keyword evidence="3" id="KW-1185">Reference proteome</keyword>
<evidence type="ECO:0000313" key="3">
    <source>
        <dbReference type="Proteomes" id="UP000007110"/>
    </source>
</evidence>
<proteinExistence type="predicted"/>
<protein>
    <submittedName>
        <fullName evidence="2">Uncharacterized protein</fullName>
    </submittedName>
</protein>
<feature type="region of interest" description="Disordered" evidence="1">
    <location>
        <begin position="66"/>
        <end position="104"/>
    </location>
</feature>
<dbReference type="AlphaFoldDB" id="A0A7M7GF64"/>
<evidence type="ECO:0000313" key="2">
    <source>
        <dbReference type="EnsemblMetazoa" id="XP_003723323"/>
    </source>
</evidence>
<dbReference type="EnsemblMetazoa" id="XM_003723275">
    <property type="protein sequence ID" value="XP_003723323"/>
    <property type="gene ID" value="LOC753509"/>
</dbReference>
<feature type="compositionally biased region" description="Low complexity" evidence="1">
    <location>
        <begin position="74"/>
        <end position="83"/>
    </location>
</feature>
<reference evidence="3" key="1">
    <citation type="submission" date="2015-02" db="EMBL/GenBank/DDBJ databases">
        <title>Genome sequencing for Strongylocentrotus purpuratus.</title>
        <authorList>
            <person name="Murali S."/>
            <person name="Liu Y."/>
            <person name="Vee V."/>
            <person name="English A."/>
            <person name="Wang M."/>
            <person name="Skinner E."/>
            <person name="Han Y."/>
            <person name="Muzny D.M."/>
            <person name="Worley K.C."/>
            <person name="Gibbs R.A."/>
        </authorList>
    </citation>
    <scope>NUCLEOTIDE SEQUENCE</scope>
</reference>
<accession>A0A7M7GF64</accession>
<feature type="compositionally biased region" description="Polar residues" evidence="1">
    <location>
        <begin position="84"/>
        <end position="101"/>
    </location>
</feature>
<evidence type="ECO:0000256" key="1">
    <source>
        <dbReference type="SAM" id="MobiDB-lite"/>
    </source>
</evidence>
<organism evidence="2 3">
    <name type="scientific">Strongylocentrotus purpuratus</name>
    <name type="common">Purple sea urchin</name>
    <dbReference type="NCBI Taxonomy" id="7668"/>
    <lineage>
        <taxon>Eukaryota</taxon>
        <taxon>Metazoa</taxon>
        <taxon>Echinodermata</taxon>
        <taxon>Eleutherozoa</taxon>
        <taxon>Echinozoa</taxon>
        <taxon>Echinoidea</taxon>
        <taxon>Euechinoidea</taxon>
        <taxon>Echinacea</taxon>
        <taxon>Camarodonta</taxon>
        <taxon>Echinidea</taxon>
        <taxon>Strongylocentrotidae</taxon>
        <taxon>Strongylocentrotus</taxon>
    </lineage>
</organism>
<dbReference type="GeneID" id="753509"/>
<sequence>MFSRTKQEYILTRNVSKRNKLGSMAAIQWPTGDGRTESMMSNDIGVIVEDVSTIQTDCKFYTLPASRTQRHSSGDSSTTGSDSVPKNNNSATHYGTLQPTKNKVESTIRHSFRCSVKRKSLRLFKTLKPSHSKMSSHTKQRNIDNLGFHETPINDYSGNSCIIDNDDIDKGEVTFFSYSDDGLSYTKEAVPICSAGCKKHKIRWNLDSKDDIDSHDEEYDSGGEFSECDEEQVDEVLADYSLKEAPIHLSTSGHLPANHSFEAMSNRDFTSSFAYCDTEHLNTIRRSTIKRKTNKSSSSSTSLSSNSSRKSRFVANVNRKIASKAWPLKSLWQFLTRKRDDSYRNRLEDCGETVESAMRYIRIASHFHEASISLRLTLQIVDGASSLLREVQTDLISTALKAFFTIGDDDVDVSWVSDVPREIQRHVAVGDARVHFSVPDIRHCVACLLVSPDAATLLRRRESILLTSIAEVLECLEECVVVMQTKPIRWESNKKHKTSNSVLSSSYLHGSSSVPSSNDAVSSLEWMTFIPSIYS</sequence>
<name>A0A7M7GF64_STRPU</name>
<reference evidence="2" key="2">
    <citation type="submission" date="2021-01" db="UniProtKB">
        <authorList>
            <consortium name="EnsemblMetazoa"/>
        </authorList>
    </citation>
    <scope>IDENTIFICATION</scope>
</reference>
<dbReference type="OMA" id="RTKQEYI"/>
<dbReference type="InParanoid" id="A0A7M7GF64"/>
<dbReference type="Proteomes" id="UP000007110">
    <property type="component" value="Unassembled WGS sequence"/>
</dbReference>
<dbReference type="RefSeq" id="XP_003723323.2">
    <property type="nucleotide sequence ID" value="XM_003723275.3"/>
</dbReference>
<feature type="region of interest" description="Disordered" evidence="1">
    <location>
        <begin position="287"/>
        <end position="306"/>
    </location>
</feature>
<feature type="compositionally biased region" description="Low complexity" evidence="1">
    <location>
        <begin position="295"/>
        <end position="306"/>
    </location>
</feature>